<dbReference type="RefSeq" id="WP_085415350.1">
    <property type="nucleotide sequence ID" value="NZ_CAUJPY010000002.1"/>
</dbReference>
<dbReference type="AlphaFoldDB" id="A0A1X3D0R6"/>
<keyword evidence="3" id="KW-1185">Reference proteome</keyword>
<dbReference type="EMBL" id="LR134313">
    <property type="protein sequence ID" value="VEE99302.1"/>
    <property type="molecule type" value="Genomic_DNA"/>
</dbReference>
<dbReference type="KEGG" id="nci:NCTC10296_00270"/>
<dbReference type="Proteomes" id="UP000279284">
    <property type="component" value="Chromosome"/>
</dbReference>
<dbReference type="OrthoDB" id="9802771at2"/>
<dbReference type="GO" id="GO:0016787">
    <property type="term" value="F:hydrolase activity"/>
    <property type="evidence" value="ECO:0007669"/>
    <property type="project" value="InterPro"/>
</dbReference>
<reference evidence="2 3" key="1">
    <citation type="submission" date="2018-12" db="EMBL/GenBank/DDBJ databases">
        <authorList>
            <consortium name="Pathogen Informatics"/>
        </authorList>
    </citation>
    <scope>NUCLEOTIDE SEQUENCE [LARGE SCALE GENOMIC DNA]</scope>
    <source>
        <strain evidence="2 3">NCTC10296</strain>
    </source>
</reference>
<name>A0A1X3D0R6_9NEIS</name>
<accession>A0A1X3D0R6</accession>
<dbReference type="NCBIfam" id="TIGR01244">
    <property type="entry name" value="TIGR01244 family sulfur transferase"/>
    <property type="match status" value="1"/>
</dbReference>
<dbReference type="Gene3D" id="3.90.190.10">
    <property type="entry name" value="Protein tyrosine phosphatase superfamily"/>
    <property type="match status" value="1"/>
</dbReference>
<proteinExistence type="predicted"/>
<dbReference type="STRING" id="493.BWD07_00100"/>
<dbReference type="InterPro" id="IPR005939">
    <property type="entry name" value="BLH_phosphatase-like"/>
</dbReference>
<evidence type="ECO:0000313" key="3">
    <source>
        <dbReference type="Proteomes" id="UP000279284"/>
    </source>
</evidence>
<dbReference type="SUPFAM" id="SSF52799">
    <property type="entry name" value="(Phosphotyrosine protein) phosphatases II"/>
    <property type="match status" value="1"/>
</dbReference>
<protein>
    <submittedName>
        <fullName evidence="2">Uncharacterized protein conserved in bacteria</fullName>
    </submittedName>
</protein>
<sequence length="145" mass="15647">MSFFRLTDKLYISPQPNRNDAAEAAKLGITGVICNRPDQEEPDQPTFTEVSSWFAESGIRNLTHQPVVGPQITESDAEAFAQTLASHDGPVLAYCRTGTRCSLLWAMHQAAQGKDAAALIAEVKEKTGLDLGNFEAKLQAAKNAG</sequence>
<dbReference type="Pfam" id="PF04273">
    <property type="entry name" value="BLH_phosphatase"/>
    <property type="match status" value="1"/>
</dbReference>
<evidence type="ECO:0000313" key="2">
    <source>
        <dbReference type="EMBL" id="VEE99302.1"/>
    </source>
</evidence>
<evidence type="ECO:0000259" key="1">
    <source>
        <dbReference type="Pfam" id="PF04273"/>
    </source>
</evidence>
<gene>
    <name evidence="2" type="ORF">NCTC10296_00270</name>
</gene>
<organism evidence="2 3">
    <name type="scientific">Neisseria canis</name>
    <dbReference type="NCBI Taxonomy" id="493"/>
    <lineage>
        <taxon>Bacteria</taxon>
        <taxon>Pseudomonadati</taxon>
        <taxon>Pseudomonadota</taxon>
        <taxon>Betaproteobacteria</taxon>
        <taxon>Neisseriales</taxon>
        <taxon>Neisseriaceae</taxon>
        <taxon>Neisseria</taxon>
    </lineage>
</organism>
<feature type="domain" description="Beta-lactamase hydrolase-like protein phosphatase-like" evidence="1">
    <location>
        <begin position="5"/>
        <end position="111"/>
    </location>
</feature>
<dbReference type="InterPro" id="IPR029021">
    <property type="entry name" value="Prot-tyrosine_phosphatase-like"/>
</dbReference>